<dbReference type="HOGENOM" id="CLU_1815440_0_0_1"/>
<evidence type="ECO:0000313" key="3">
    <source>
        <dbReference type="EMBL" id="KEQ92704.1"/>
    </source>
</evidence>
<evidence type="ECO:0000256" key="1">
    <source>
        <dbReference type="SAM" id="MobiDB-lite"/>
    </source>
</evidence>
<dbReference type="AlphaFoldDB" id="A0A074Y9S2"/>
<feature type="chain" id="PRO_5001703007" evidence="2">
    <location>
        <begin position="22"/>
        <end position="142"/>
    </location>
</feature>
<name>A0A074Y9S2_AURSE</name>
<evidence type="ECO:0000313" key="4">
    <source>
        <dbReference type="Proteomes" id="UP000030641"/>
    </source>
</evidence>
<proteinExistence type="predicted"/>
<organism evidence="3 4">
    <name type="scientific">Aureobasidium subglaciale (strain EXF-2481)</name>
    <name type="common">Aureobasidium pullulans var. subglaciale</name>
    <dbReference type="NCBI Taxonomy" id="1043005"/>
    <lineage>
        <taxon>Eukaryota</taxon>
        <taxon>Fungi</taxon>
        <taxon>Dikarya</taxon>
        <taxon>Ascomycota</taxon>
        <taxon>Pezizomycotina</taxon>
        <taxon>Dothideomycetes</taxon>
        <taxon>Dothideomycetidae</taxon>
        <taxon>Dothideales</taxon>
        <taxon>Saccotheciaceae</taxon>
        <taxon>Aureobasidium</taxon>
    </lineage>
</organism>
<dbReference type="OrthoDB" id="10369731at2759"/>
<dbReference type="RefSeq" id="XP_013341102.1">
    <property type="nucleotide sequence ID" value="XM_013485648.1"/>
</dbReference>
<dbReference type="Proteomes" id="UP000030641">
    <property type="component" value="Unassembled WGS sequence"/>
</dbReference>
<dbReference type="InParanoid" id="A0A074Y9S2"/>
<accession>A0A074Y9S2</accession>
<keyword evidence="4" id="KW-1185">Reference proteome</keyword>
<protein>
    <submittedName>
        <fullName evidence="3">Uncharacterized protein</fullName>
    </submittedName>
</protein>
<feature type="region of interest" description="Disordered" evidence="1">
    <location>
        <begin position="63"/>
        <end position="82"/>
    </location>
</feature>
<evidence type="ECO:0000256" key="2">
    <source>
        <dbReference type="SAM" id="SignalP"/>
    </source>
</evidence>
<feature type="region of interest" description="Disordered" evidence="1">
    <location>
        <begin position="103"/>
        <end position="142"/>
    </location>
</feature>
<feature type="signal peptide" evidence="2">
    <location>
        <begin position="1"/>
        <end position="21"/>
    </location>
</feature>
<gene>
    <name evidence="3" type="ORF">AUEXF2481DRAFT_7441</name>
</gene>
<keyword evidence="2" id="KW-0732">Signal</keyword>
<feature type="compositionally biased region" description="Basic and acidic residues" evidence="1">
    <location>
        <begin position="103"/>
        <end position="121"/>
    </location>
</feature>
<reference evidence="3 4" key="1">
    <citation type="journal article" date="2014" name="BMC Genomics">
        <title>Genome sequencing of four Aureobasidium pullulans varieties: biotechnological potential, stress tolerance, and description of new species.</title>
        <authorList>
            <person name="Gostin Ar C."/>
            <person name="Ohm R.A."/>
            <person name="Kogej T."/>
            <person name="Sonjak S."/>
            <person name="Turk M."/>
            <person name="Zajc J."/>
            <person name="Zalar P."/>
            <person name="Grube M."/>
            <person name="Sun H."/>
            <person name="Han J."/>
            <person name="Sharma A."/>
            <person name="Chiniquy J."/>
            <person name="Ngan C.Y."/>
            <person name="Lipzen A."/>
            <person name="Barry K."/>
            <person name="Grigoriev I.V."/>
            <person name="Gunde-Cimerman N."/>
        </authorList>
    </citation>
    <scope>NUCLEOTIDE SEQUENCE [LARGE SCALE GENOMIC DNA]</scope>
    <source>
        <strain evidence="3 4">EXF-2481</strain>
    </source>
</reference>
<sequence>MHRTTLSYTAIATLVAICATAAPTPQPTIFPPMNFHGVPQQRPGLWEYNITTTNDTVISPDVSHVDEQEGDGNHSASVLGKRNENVNELVDFTRFKAEEMEELKVESRRSFGGGEEGKKEEEEQTIMLGAPISFPRGEGDQQ</sequence>
<dbReference type="GeneID" id="25371227"/>
<dbReference type="EMBL" id="KL584769">
    <property type="protein sequence ID" value="KEQ92704.1"/>
    <property type="molecule type" value="Genomic_DNA"/>
</dbReference>